<evidence type="ECO:0000313" key="1">
    <source>
        <dbReference type="EMBL" id="RDV82970.1"/>
    </source>
</evidence>
<protein>
    <submittedName>
        <fullName evidence="1">Uncharacterized protein</fullName>
    </submittedName>
</protein>
<name>A0A3D8P315_9THEO</name>
<reference evidence="1 2" key="1">
    <citation type="submission" date="2018-08" db="EMBL/GenBank/DDBJ databases">
        <title>Form III RuBisCO-mediated autotrophy in Thermodesulfobium bacteria.</title>
        <authorList>
            <person name="Toshchakov S.V."/>
            <person name="Kublanov I.V."/>
            <person name="Frolov E."/>
            <person name="Bonch-Osmolovskaya E.A."/>
            <person name="Tourova T.P."/>
            <person name="Chernych N.A."/>
            <person name="Lebedinsky A.V."/>
        </authorList>
    </citation>
    <scope>NUCLEOTIDE SEQUENCE [LARGE SCALE GENOMIC DNA]</scope>
    <source>
        <strain evidence="1 2">SR</strain>
    </source>
</reference>
<dbReference type="Proteomes" id="UP000256329">
    <property type="component" value="Unassembled WGS sequence"/>
</dbReference>
<proteinExistence type="predicted"/>
<dbReference type="RefSeq" id="WP_115792614.1">
    <property type="nucleotide sequence ID" value="NZ_QSLN01000007.1"/>
</dbReference>
<dbReference type="OrthoDB" id="3697177at2"/>
<accession>A0A3D8P315</accession>
<evidence type="ECO:0000313" key="2">
    <source>
        <dbReference type="Proteomes" id="UP000256329"/>
    </source>
</evidence>
<keyword evidence="2" id="KW-1185">Reference proteome</keyword>
<dbReference type="AlphaFoldDB" id="A0A3D8P315"/>
<organism evidence="1 2">
    <name type="scientific">Ammonifex thiophilus</name>
    <dbReference type="NCBI Taxonomy" id="444093"/>
    <lineage>
        <taxon>Bacteria</taxon>
        <taxon>Bacillati</taxon>
        <taxon>Bacillota</taxon>
        <taxon>Clostridia</taxon>
        <taxon>Thermoanaerobacterales</taxon>
        <taxon>Thermoanaerobacteraceae</taxon>
        <taxon>Ammonifex</taxon>
    </lineage>
</organism>
<sequence>MRVSFDDCVEELVKNNPESEYKLKEWEKRYERLESPREKVLQHKFISEVKRFTHEFLFRITASDVKKIGEETRHALGDLKSDTDPIQDVEDFYTPFAVEYFLHGLLEENKRLPTFQEFWGAMGGKYKKYYMDELFLKLGGKYDKICLKRAIQWRLGKFYYSWLRELYVLALLRENHGLALKYHLFADLVLSIDAWYGKKVLCIRVPSKYASRKSSPPHGFTIVEARIPRQGYGKPWLLDETELERIAQKFREP</sequence>
<gene>
    <name evidence="1" type="ORF">DXX99_06100</name>
</gene>
<comment type="caution">
    <text evidence="1">The sequence shown here is derived from an EMBL/GenBank/DDBJ whole genome shotgun (WGS) entry which is preliminary data.</text>
</comment>
<dbReference type="EMBL" id="QSLN01000007">
    <property type="protein sequence ID" value="RDV82970.1"/>
    <property type="molecule type" value="Genomic_DNA"/>
</dbReference>